<organism evidence="2 3">
    <name type="scientific">Micromonospora qiuiae</name>
    <dbReference type="NCBI Taxonomy" id="502268"/>
    <lineage>
        <taxon>Bacteria</taxon>
        <taxon>Bacillati</taxon>
        <taxon>Actinomycetota</taxon>
        <taxon>Actinomycetes</taxon>
        <taxon>Micromonosporales</taxon>
        <taxon>Micromonosporaceae</taxon>
        <taxon>Micromonospora</taxon>
    </lineage>
</organism>
<protein>
    <recommendedName>
        <fullName evidence="4">Conjugal transfer protein TrbC</fullName>
    </recommendedName>
</protein>
<dbReference type="EMBL" id="BOPC01000045">
    <property type="protein sequence ID" value="GIJ28279.1"/>
    <property type="molecule type" value="Genomic_DNA"/>
</dbReference>
<keyword evidence="1" id="KW-0472">Membrane</keyword>
<accession>A0ABQ4JDS0</accession>
<evidence type="ECO:0000313" key="3">
    <source>
        <dbReference type="Proteomes" id="UP000653076"/>
    </source>
</evidence>
<evidence type="ECO:0008006" key="4">
    <source>
        <dbReference type="Google" id="ProtNLM"/>
    </source>
</evidence>
<keyword evidence="1" id="KW-1133">Transmembrane helix</keyword>
<gene>
    <name evidence="2" type="ORF">Vqi01_34410</name>
</gene>
<dbReference type="RefSeq" id="WP_204035808.1">
    <property type="nucleotide sequence ID" value="NZ_BOPC01000045.1"/>
</dbReference>
<keyword evidence="3" id="KW-1185">Reference proteome</keyword>
<comment type="caution">
    <text evidence="2">The sequence shown here is derived from an EMBL/GenBank/DDBJ whole genome shotgun (WGS) entry which is preliminary data.</text>
</comment>
<evidence type="ECO:0000313" key="2">
    <source>
        <dbReference type="EMBL" id="GIJ28279.1"/>
    </source>
</evidence>
<dbReference type="Proteomes" id="UP000653076">
    <property type="component" value="Unassembled WGS sequence"/>
</dbReference>
<reference evidence="2 3" key="1">
    <citation type="submission" date="2021-01" db="EMBL/GenBank/DDBJ databases">
        <title>Whole genome shotgun sequence of Verrucosispora qiuiae NBRC 106684.</title>
        <authorList>
            <person name="Komaki H."/>
            <person name="Tamura T."/>
        </authorList>
    </citation>
    <scope>NUCLEOTIDE SEQUENCE [LARGE SCALE GENOMIC DNA]</scope>
    <source>
        <strain evidence="2 3">NBRC 106684</strain>
    </source>
</reference>
<feature type="transmembrane region" description="Helical" evidence="1">
    <location>
        <begin position="75"/>
        <end position="96"/>
    </location>
</feature>
<keyword evidence="1" id="KW-0812">Transmembrane</keyword>
<proteinExistence type="predicted"/>
<feature type="transmembrane region" description="Helical" evidence="1">
    <location>
        <begin position="41"/>
        <end position="63"/>
    </location>
</feature>
<evidence type="ECO:0000256" key="1">
    <source>
        <dbReference type="SAM" id="Phobius"/>
    </source>
</evidence>
<name>A0ABQ4JDS0_9ACTN</name>
<sequence>MTLIDYLDQLQAAVAAAPVPNPGSGEPPPELGEKVLRILRWVAYLAVTACVGGLLFTAAKMALSHRRGDDTNVSQLGWVFAACLLIGSASAIVSALI</sequence>